<dbReference type="EMBL" id="AP022565">
    <property type="protein sequence ID" value="BBX27433.1"/>
    <property type="molecule type" value="Genomic_DNA"/>
</dbReference>
<dbReference type="GO" id="GO:0005524">
    <property type="term" value="F:ATP binding"/>
    <property type="evidence" value="ECO:0007669"/>
    <property type="project" value="InterPro"/>
</dbReference>
<dbReference type="GO" id="GO:0016887">
    <property type="term" value="F:ATP hydrolysis activity"/>
    <property type="evidence" value="ECO:0007669"/>
    <property type="project" value="InterPro"/>
</dbReference>
<dbReference type="KEGG" id="malv:MALV_25580"/>
<dbReference type="PANTHER" id="PTHR43581">
    <property type="entry name" value="ATP/GTP PHOSPHATASE"/>
    <property type="match status" value="1"/>
</dbReference>
<evidence type="ECO:0000259" key="2">
    <source>
        <dbReference type="Pfam" id="PF13476"/>
    </source>
</evidence>
<reference evidence="4 5" key="1">
    <citation type="journal article" date="2019" name="Emerg. Microbes Infect.">
        <title>Comprehensive subspecies identification of 175 nontuberculous mycobacteria species based on 7547 genomic profiles.</title>
        <authorList>
            <person name="Matsumoto Y."/>
            <person name="Kinjo T."/>
            <person name="Motooka D."/>
            <person name="Nabeya D."/>
            <person name="Jung N."/>
            <person name="Uechi K."/>
            <person name="Horii T."/>
            <person name="Iida T."/>
            <person name="Fujita J."/>
            <person name="Nakamura S."/>
        </authorList>
    </citation>
    <scope>NUCLEOTIDE SEQUENCE [LARGE SCALE GENOMIC DNA]</scope>
    <source>
        <strain evidence="4 5">JCM 12272</strain>
    </source>
</reference>
<dbReference type="Pfam" id="PF20469">
    <property type="entry name" value="OLD-like_TOPRIM"/>
    <property type="match status" value="1"/>
</dbReference>
<name>A0A6N4UUB4_9MYCO</name>
<feature type="domain" description="Rad50/SbcC-type AAA" evidence="2">
    <location>
        <begin position="21"/>
        <end position="63"/>
    </location>
</feature>
<dbReference type="CDD" id="cd01026">
    <property type="entry name" value="TOPRIM_OLD"/>
    <property type="match status" value="1"/>
</dbReference>
<feature type="domain" description="ATPase AAA-type core" evidence="1">
    <location>
        <begin position="273"/>
        <end position="376"/>
    </location>
</feature>
<dbReference type="PANTHER" id="PTHR43581:SF4">
    <property type="entry name" value="ATP_GTP PHOSPHATASE"/>
    <property type="match status" value="1"/>
</dbReference>
<keyword evidence="5" id="KW-1185">Reference proteome</keyword>
<evidence type="ECO:0000313" key="4">
    <source>
        <dbReference type="EMBL" id="BBX27433.1"/>
    </source>
</evidence>
<feature type="domain" description="OLD protein-like TOPRIM" evidence="3">
    <location>
        <begin position="425"/>
        <end position="488"/>
    </location>
</feature>
<dbReference type="Gene3D" id="3.40.50.300">
    <property type="entry name" value="P-loop containing nucleotide triphosphate hydrolases"/>
    <property type="match status" value="2"/>
</dbReference>
<accession>A0A6N4UUB4</accession>
<evidence type="ECO:0000313" key="5">
    <source>
        <dbReference type="Proteomes" id="UP000466906"/>
    </source>
</evidence>
<dbReference type="InterPro" id="IPR034139">
    <property type="entry name" value="TOPRIM_OLD"/>
</dbReference>
<protein>
    <submittedName>
        <fullName evidence="4">Chromosome segregation protein SMC</fullName>
    </submittedName>
</protein>
<gene>
    <name evidence="4" type="ORF">MALV_25580</name>
</gene>
<sequence length="662" mass="73473">MQCRHQYLKKDGDTSVKITTLRVSNFQCFGPKSTDIGLAGMTYILGPNGTGKTAVLEALSRMFGPSQTQRRIRVEDFHVPIDKSPADIRADGQTLWLEVDVEFPETRDGAQHGSVPPNFAHMAIDSAEGVPRIRVRLTATLALDGFIDEKIEYVLETDEFGNPTRRADMSRYDRGHIEVHYLPARRDPADHISYTTASLIGRCLRAADWTKERVDIGDLSAQITTSLVGNAAVGSIGLRLTDEWQGLHGGMYFKDPSIAFGRGDFEGVLRQITVTFSPSHDTVPLPFERLSDGQKSLLYISLVLAWQALARRVLSGEESTLDADRLRPPVHTVIALEEPENSLSPQYLGRIIRQLRAACDLGDVQSLIATHAPTLLRRVDPDAIRFLRLNDVRETIVKRIVLPEDGEMAAKYVREAVQAYPELYFSRFVVLGEGDSEQVVLPRFLAAAGIAEEDASVLVVPLGGRHVNHFWRLLNELQIPHVTLLDLDAGRYHGGWGRVRNALKQINAVRSDTFAKAKVDELPKWNDDQDFPAFIDPDRNFDEGRGPVAVLEEHGVYFSDPVDLDLMMMAAYPDAYGVVPSEADDDAIVAVLGKSHVNEGRLPDNLLRLFDDYHQKFDLGSKPAAHLTALAELSDKQLLDGLPSTLSRLVADVRKKLAGLPE</sequence>
<evidence type="ECO:0000259" key="1">
    <source>
        <dbReference type="Pfam" id="PF13304"/>
    </source>
</evidence>
<dbReference type="InterPro" id="IPR051396">
    <property type="entry name" value="Bact_Antivir_Def_Nuclease"/>
</dbReference>
<organism evidence="4 5">
    <name type="scientific">Mycolicibacterium alvei</name>
    <dbReference type="NCBI Taxonomy" id="67081"/>
    <lineage>
        <taxon>Bacteria</taxon>
        <taxon>Bacillati</taxon>
        <taxon>Actinomycetota</taxon>
        <taxon>Actinomycetes</taxon>
        <taxon>Mycobacteriales</taxon>
        <taxon>Mycobacteriaceae</taxon>
        <taxon>Mycolicibacterium</taxon>
    </lineage>
</organism>
<proteinExistence type="predicted"/>
<dbReference type="InterPro" id="IPR003959">
    <property type="entry name" value="ATPase_AAA_core"/>
</dbReference>
<dbReference type="Proteomes" id="UP000466906">
    <property type="component" value="Chromosome"/>
</dbReference>
<dbReference type="InterPro" id="IPR038729">
    <property type="entry name" value="Rad50/SbcC_AAA"/>
</dbReference>
<dbReference type="Pfam" id="PF13476">
    <property type="entry name" value="AAA_23"/>
    <property type="match status" value="1"/>
</dbReference>
<dbReference type="Pfam" id="PF13304">
    <property type="entry name" value="AAA_21"/>
    <property type="match status" value="1"/>
</dbReference>
<dbReference type="SUPFAM" id="SSF52540">
    <property type="entry name" value="P-loop containing nucleoside triphosphate hydrolases"/>
    <property type="match status" value="1"/>
</dbReference>
<dbReference type="AlphaFoldDB" id="A0A6N4UUB4"/>
<dbReference type="RefSeq" id="WP_264032989.1">
    <property type="nucleotide sequence ID" value="NZ_BAAAKC010000019.1"/>
</dbReference>
<dbReference type="GO" id="GO:0006302">
    <property type="term" value="P:double-strand break repair"/>
    <property type="evidence" value="ECO:0007669"/>
    <property type="project" value="InterPro"/>
</dbReference>
<evidence type="ECO:0000259" key="3">
    <source>
        <dbReference type="Pfam" id="PF20469"/>
    </source>
</evidence>
<dbReference type="InterPro" id="IPR027417">
    <property type="entry name" value="P-loop_NTPase"/>
</dbReference>